<gene>
    <name evidence="2" type="ORF">B0E34_17430</name>
</gene>
<keyword evidence="1" id="KW-0812">Transmembrane</keyword>
<sequence length="68" mass="8221">MTYVISANIQKYEIEENYPNILVHFFVNILIGIALLIMKFYIYIIQYQVKNQLYFIFFVKIKADYVSN</sequence>
<proteinExistence type="predicted"/>
<reference evidence="3" key="1">
    <citation type="submission" date="2017-02" db="EMBL/GenBank/DDBJ databases">
        <authorList>
            <person name="Tetz G."/>
            <person name="Tetz V."/>
        </authorList>
    </citation>
    <scope>NUCLEOTIDE SEQUENCE [LARGE SCALE GENOMIC DNA]</scope>
    <source>
        <strain evidence="3">VT16-26</strain>
    </source>
</reference>
<comment type="caution">
    <text evidence="2">The sequence shown here is derived from an EMBL/GenBank/DDBJ whole genome shotgun (WGS) entry which is preliminary data.</text>
</comment>
<protein>
    <submittedName>
        <fullName evidence="2">Uncharacterized protein</fullName>
    </submittedName>
</protein>
<organism evidence="2 3">
    <name type="scientific">Chryseobacterium mucoviscidosis</name>
    <dbReference type="NCBI Taxonomy" id="1945581"/>
    <lineage>
        <taxon>Bacteria</taxon>
        <taxon>Pseudomonadati</taxon>
        <taxon>Bacteroidota</taxon>
        <taxon>Flavobacteriia</taxon>
        <taxon>Flavobacteriales</taxon>
        <taxon>Weeksellaceae</taxon>
        <taxon>Chryseobacterium group</taxon>
        <taxon>Chryseobacterium</taxon>
    </lineage>
</organism>
<evidence type="ECO:0000313" key="3">
    <source>
        <dbReference type="Proteomes" id="UP000196355"/>
    </source>
</evidence>
<evidence type="ECO:0000313" key="2">
    <source>
        <dbReference type="EMBL" id="OVE55177.1"/>
    </source>
</evidence>
<accession>A0A202BUI7</accession>
<name>A0A202BUI7_9FLAO</name>
<feature type="transmembrane region" description="Helical" evidence="1">
    <location>
        <begin position="21"/>
        <end position="44"/>
    </location>
</feature>
<keyword evidence="3" id="KW-1185">Reference proteome</keyword>
<dbReference type="AlphaFoldDB" id="A0A202BUI7"/>
<dbReference type="EMBL" id="MVAG01000136">
    <property type="protein sequence ID" value="OVE55177.1"/>
    <property type="molecule type" value="Genomic_DNA"/>
</dbReference>
<keyword evidence="1" id="KW-0472">Membrane</keyword>
<keyword evidence="1" id="KW-1133">Transmembrane helix</keyword>
<evidence type="ECO:0000256" key="1">
    <source>
        <dbReference type="SAM" id="Phobius"/>
    </source>
</evidence>
<dbReference type="Proteomes" id="UP000196355">
    <property type="component" value="Unassembled WGS sequence"/>
</dbReference>